<sequence length="152" mass="16833">MFDYDPTRIGERSAPRSHEIEKGAIRRFAEALGEKNSIYFDEKEARAAGFPGLPAPPTFPFTLPPHPIPGVRLPQAGIIHGEQEFIYGRPICAGDIITVSAWLDNVKVRQGHLGSMTILTIMRDGLHQNGDIAFQSRSIVIVTEEVQRDVEA</sequence>
<protein>
    <submittedName>
        <fullName evidence="2">MaoC family dehydratase</fullName>
    </submittedName>
</protein>
<comment type="caution">
    <text evidence="2">The sequence shown here is derived from an EMBL/GenBank/DDBJ whole genome shotgun (WGS) entry which is preliminary data.</text>
</comment>
<reference evidence="2 3" key="1">
    <citation type="journal article" date="2014" name="BMC Genomics">
        <title>Comparison of environmental and isolate Sulfobacillus genomes reveals diverse carbon, sulfur, nitrogen, and hydrogen metabolisms.</title>
        <authorList>
            <person name="Justice N.B."/>
            <person name="Norman A."/>
            <person name="Brown C.T."/>
            <person name="Singh A."/>
            <person name="Thomas B.C."/>
            <person name="Banfield J.F."/>
        </authorList>
    </citation>
    <scope>NUCLEOTIDE SEQUENCE [LARGE SCALE GENOMIC DNA]</scope>
    <source>
        <strain evidence="2">AMDSBA1</strain>
    </source>
</reference>
<proteinExistence type="predicted"/>
<dbReference type="SUPFAM" id="SSF54637">
    <property type="entry name" value="Thioesterase/thiol ester dehydrase-isomerase"/>
    <property type="match status" value="1"/>
</dbReference>
<name>A0A2T2X936_9FIRM</name>
<evidence type="ECO:0000313" key="3">
    <source>
        <dbReference type="Proteomes" id="UP000242699"/>
    </source>
</evidence>
<dbReference type="Pfam" id="PF13452">
    <property type="entry name" value="FAS1_DH_region"/>
    <property type="match status" value="1"/>
</dbReference>
<dbReference type="PIRSF" id="PIRSF018072">
    <property type="entry name" value="UCP018072"/>
    <property type="match status" value="1"/>
</dbReference>
<feature type="domain" description="FAS1-like dehydratase" evidence="1">
    <location>
        <begin position="9"/>
        <end position="131"/>
    </location>
</feature>
<organism evidence="2 3">
    <name type="scientific">Sulfobacillus benefaciens</name>
    <dbReference type="NCBI Taxonomy" id="453960"/>
    <lineage>
        <taxon>Bacteria</taxon>
        <taxon>Bacillati</taxon>
        <taxon>Bacillota</taxon>
        <taxon>Clostridia</taxon>
        <taxon>Eubacteriales</taxon>
        <taxon>Clostridiales Family XVII. Incertae Sedis</taxon>
        <taxon>Sulfobacillus</taxon>
    </lineage>
</organism>
<dbReference type="CDD" id="cd03441">
    <property type="entry name" value="R_hydratase_like"/>
    <property type="match status" value="1"/>
</dbReference>
<dbReference type="EMBL" id="PXYT01000005">
    <property type="protein sequence ID" value="PSR31002.1"/>
    <property type="molecule type" value="Genomic_DNA"/>
</dbReference>
<evidence type="ECO:0000313" key="2">
    <source>
        <dbReference type="EMBL" id="PSR31002.1"/>
    </source>
</evidence>
<dbReference type="InterPro" id="IPR039569">
    <property type="entry name" value="FAS1-like_DH_region"/>
</dbReference>
<dbReference type="Gene3D" id="3.10.129.10">
    <property type="entry name" value="Hotdog Thioesterase"/>
    <property type="match status" value="1"/>
</dbReference>
<dbReference type="InterPro" id="IPR029069">
    <property type="entry name" value="HotDog_dom_sf"/>
</dbReference>
<evidence type="ECO:0000259" key="1">
    <source>
        <dbReference type="Pfam" id="PF13452"/>
    </source>
</evidence>
<dbReference type="Proteomes" id="UP000242699">
    <property type="component" value="Unassembled WGS sequence"/>
</dbReference>
<gene>
    <name evidence="2" type="ORF">C7B43_03900</name>
</gene>
<dbReference type="AlphaFoldDB" id="A0A2T2X936"/>
<accession>A0A2T2X936</accession>
<dbReference type="InterPro" id="IPR016709">
    <property type="entry name" value="HadA-like"/>
</dbReference>